<name>A0A3S5FDI7_9PLAT</name>
<keyword evidence="2" id="KW-1185">Reference proteome</keyword>
<reference evidence="1" key="1">
    <citation type="submission" date="2018-11" db="EMBL/GenBank/DDBJ databases">
        <authorList>
            <consortium name="Pathogen Informatics"/>
        </authorList>
    </citation>
    <scope>NUCLEOTIDE SEQUENCE</scope>
</reference>
<dbReference type="EMBL" id="CAAALY010039999">
    <property type="protein sequence ID" value="VEL19083.1"/>
    <property type="molecule type" value="Genomic_DNA"/>
</dbReference>
<dbReference type="AlphaFoldDB" id="A0A3S5FDI7"/>
<organism evidence="1 2">
    <name type="scientific">Protopolystoma xenopodis</name>
    <dbReference type="NCBI Taxonomy" id="117903"/>
    <lineage>
        <taxon>Eukaryota</taxon>
        <taxon>Metazoa</taxon>
        <taxon>Spiralia</taxon>
        <taxon>Lophotrochozoa</taxon>
        <taxon>Platyhelminthes</taxon>
        <taxon>Monogenea</taxon>
        <taxon>Polyopisthocotylea</taxon>
        <taxon>Polystomatidea</taxon>
        <taxon>Polystomatidae</taxon>
        <taxon>Protopolystoma</taxon>
    </lineage>
</organism>
<sequence>MSLALVQAPHPSVMGRRWEACGCKPKMPMPRGCQAMTWQQDHYSIIGTDDTTATLCRKRNFEMGLEVRHSAGWPYKADVYTTCAFITLSSETGRTQTDINVHTHTHKHVR</sequence>
<proteinExistence type="predicted"/>
<gene>
    <name evidence="1" type="ORF">PXEA_LOCUS12523</name>
</gene>
<protein>
    <submittedName>
        <fullName evidence="1">Uncharacterized protein</fullName>
    </submittedName>
</protein>
<comment type="caution">
    <text evidence="1">The sequence shown here is derived from an EMBL/GenBank/DDBJ whole genome shotgun (WGS) entry which is preliminary data.</text>
</comment>
<accession>A0A3S5FDI7</accession>
<evidence type="ECO:0000313" key="2">
    <source>
        <dbReference type="Proteomes" id="UP000784294"/>
    </source>
</evidence>
<dbReference type="Proteomes" id="UP000784294">
    <property type="component" value="Unassembled WGS sequence"/>
</dbReference>
<evidence type="ECO:0000313" key="1">
    <source>
        <dbReference type="EMBL" id="VEL19083.1"/>
    </source>
</evidence>